<evidence type="ECO:0000313" key="2">
    <source>
        <dbReference type="EMBL" id="SVD88278.1"/>
    </source>
</evidence>
<accession>A0A382Z0L1</accession>
<name>A0A382Z0L1_9ZZZZ</name>
<gene>
    <name evidence="2" type="ORF">METZ01_LOCUS441132</name>
</gene>
<reference evidence="2" key="1">
    <citation type="submission" date="2018-05" db="EMBL/GenBank/DDBJ databases">
        <authorList>
            <person name="Lanie J.A."/>
            <person name="Ng W.-L."/>
            <person name="Kazmierczak K.M."/>
            <person name="Andrzejewski T.M."/>
            <person name="Davidsen T.M."/>
            <person name="Wayne K.J."/>
            <person name="Tettelin H."/>
            <person name="Glass J.I."/>
            <person name="Rusch D."/>
            <person name="Podicherti R."/>
            <person name="Tsui H.-C.T."/>
            <person name="Winkler M.E."/>
        </authorList>
    </citation>
    <scope>NUCLEOTIDE SEQUENCE</scope>
</reference>
<proteinExistence type="predicted"/>
<sequence>MATPLSLHPDLMPSLRQLVRGLELLFWALPFVFLVCVQEMIAPAWESWGVAPLFLSTVILWFGASRLRQFQPQEEIWQSAVKITEILALLMVGLAPFLHWIQVLPELSASGYSAGQKHIIYSTIIFCTASIMFLLNLNHVLTRLGAMLPDPILRADIKLFVTLNFILFLPLLVAMWCCRLSDGLFTALQQQSPSMAENIGSAVSLEHL</sequence>
<feature type="transmembrane region" description="Helical" evidence="1">
    <location>
        <begin position="76"/>
        <end position="98"/>
    </location>
</feature>
<dbReference type="EMBL" id="UINC01179548">
    <property type="protein sequence ID" value="SVD88278.1"/>
    <property type="molecule type" value="Genomic_DNA"/>
</dbReference>
<keyword evidence="1" id="KW-0472">Membrane</keyword>
<feature type="transmembrane region" description="Helical" evidence="1">
    <location>
        <begin position="157"/>
        <end position="176"/>
    </location>
</feature>
<evidence type="ECO:0000256" key="1">
    <source>
        <dbReference type="SAM" id="Phobius"/>
    </source>
</evidence>
<feature type="transmembrane region" description="Helical" evidence="1">
    <location>
        <begin position="21"/>
        <end position="41"/>
    </location>
</feature>
<feature type="transmembrane region" description="Helical" evidence="1">
    <location>
        <begin position="47"/>
        <end position="64"/>
    </location>
</feature>
<dbReference type="AlphaFoldDB" id="A0A382Z0L1"/>
<keyword evidence="1" id="KW-1133">Transmembrane helix</keyword>
<organism evidence="2">
    <name type="scientific">marine metagenome</name>
    <dbReference type="NCBI Taxonomy" id="408172"/>
    <lineage>
        <taxon>unclassified sequences</taxon>
        <taxon>metagenomes</taxon>
        <taxon>ecological metagenomes</taxon>
    </lineage>
</organism>
<feature type="transmembrane region" description="Helical" evidence="1">
    <location>
        <begin position="118"/>
        <end position="137"/>
    </location>
</feature>
<feature type="non-terminal residue" evidence="2">
    <location>
        <position position="208"/>
    </location>
</feature>
<protein>
    <submittedName>
        <fullName evidence="2">Uncharacterized protein</fullName>
    </submittedName>
</protein>
<keyword evidence="1" id="KW-0812">Transmembrane</keyword>